<dbReference type="Proteomes" id="UP000292223">
    <property type="component" value="Unassembled WGS sequence"/>
</dbReference>
<protein>
    <submittedName>
        <fullName evidence="1">Uncharacterized protein</fullName>
    </submittedName>
</protein>
<evidence type="ECO:0000313" key="1">
    <source>
        <dbReference type="EMBL" id="RYU29553.1"/>
    </source>
</evidence>
<comment type="caution">
    <text evidence="1">The sequence shown here is derived from an EMBL/GenBank/DDBJ whole genome shotgun (WGS) entry which is preliminary data.</text>
</comment>
<organism evidence="1 2">
    <name type="scientific">Enterococcus faecalis</name>
    <name type="common">Streptococcus faecalis</name>
    <dbReference type="NCBI Taxonomy" id="1351"/>
    <lineage>
        <taxon>Bacteria</taxon>
        <taxon>Bacillati</taxon>
        <taxon>Bacillota</taxon>
        <taxon>Bacilli</taxon>
        <taxon>Lactobacillales</taxon>
        <taxon>Enterococcaceae</taxon>
        <taxon>Enterococcus</taxon>
    </lineage>
</organism>
<gene>
    <name evidence="1" type="ORF">EU507_14925</name>
</gene>
<dbReference type="RefSeq" id="WP_050563413.1">
    <property type="nucleotide sequence ID" value="NZ_CABGIS010000025.1"/>
</dbReference>
<proteinExistence type="predicted"/>
<dbReference type="EMBL" id="SEWT01000013">
    <property type="protein sequence ID" value="RYU29553.1"/>
    <property type="molecule type" value="Genomic_DNA"/>
</dbReference>
<sequence>MKLNTLTHFAKQDIYFLFGMEILISNKKLSIAKPVIGYKKFLFCKFNDTEISKIFNMLQNASLRSHKEQLMSMAFSVKRGTSTQREPIKRSIPISRKHKGKMHEQARPCVFFVSDVCSLLTQNLKLTEEIDHNNKKKKTTEKY</sequence>
<evidence type="ECO:0000313" key="2">
    <source>
        <dbReference type="Proteomes" id="UP000292223"/>
    </source>
</evidence>
<accession>A0A8B3RRV2</accession>
<dbReference type="AlphaFoldDB" id="A0A8B3RRV2"/>
<name>A0A8B3RRV2_ENTFL</name>
<reference evidence="1 2" key="1">
    <citation type="submission" date="2019-02" db="EMBL/GenBank/DDBJ databases">
        <title>From farm to fork: dissemination of Tn554::fexA-optrA in linezolid-resistant Enterococcus faecalis clones from chicken feces and meat in Tunisia.</title>
        <authorList>
            <person name="Tedim A.P."/>
            <person name="Elghaieb H."/>
            <person name="Abbassi M.S."/>
            <person name="Novais C."/>
            <person name="Hassen A."/>
            <person name="Peixe L."/>
            <person name="Freitas A.R."/>
        </authorList>
    </citation>
    <scope>NUCLEOTIDE SEQUENCE [LARGE SCALE GENOMIC DNA]</scope>
    <source>
        <strain evidence="1 2">728T</strain>
    </source>
</reference>